<evidence type="ECO:0000313" key="4">
    <source>
        <dbReference type="Proteomes" id="UP000663828"/>
    </source>
</evidence>
<dbReference type="Pfam" id="PF01079">
    <property type="entry name" value="Hint"/>
    <property type="match status" value="1"/>
</dbReference>
<dbReference type="SUPFAM" id="SSF51294">
    <property type="entry name" value="Hedgehog/intein (Hint) domain"/>
    <property type="match status" value="1"/>
</dbReference>
<organism evidence="3 4">
    <name type="scientific">Adineta ricciae</name>
    <name type="common">Rotifer</name>
    <dbReference type="NCBI Taxonomy" id="249248"/>
    <lineage>
        <taxon>Eukaryota</taxon>
        <taxon>Metazoa</taxon>
        <taxon>Spiralia</taxon>
        <taxon>Gnathifera</taxon>
        <taxon>Rotifera</taxon>
        <taxon>Eurotatoria</taxon>
        <taxon>Bdelloidea</taxon>
        <taxon>Adinetida</taxon>
        <taxon>Adinetidae</taxon>
        <taxon>Adineta</taxon>
    </lineage>
</organism>
<feature type="domain" description="Hedgehog protein Hint" evidence="2">
    <location>
        <begin position="2"/>
        <end position="170"/>
    </location>
</feature>
<keyword evidence="4" id="KW-1185">Reference proteome</keyword>
<dbReference type="InterPro" id="IPR050387">
    <property type="entry name" value="Hedgehog_Signaling"/>
</dbReference>
<sequence>SCFYGNDRVNLVAGGQRFIKDLKVGDQIWSMTPYEKSLIQDEIVMMMHNGPNQTALFYTFETTNGLEVSLTGAHYIPVTIDELNKIEHLPASKVTLKHQLFLLGKTVSIKSIRTTIRYGFYSPLSLSSYLFVNNITTLVFSASHRASPQTLHHIFAPIRVYYRIMRTIYGTNYDPFATAIKDGLHPVPRFLKKFHLLVRIVYFVPKYFGIIIIPILIFRVVKKK</sequence>
<evidence type="ECO:0000259" key="2">
    <source>
        <dbReference type="Pfam" id="PF01079"/>
    </source>
</evidence>
<dbReference type="Proteomes" id="UP000663828">
    <property type="component" value="Unassembled WGS sequence"/>
</dbReference>
<keyword evidence="1" id="KW-1133">Transmembrane helix</keyword>
<proteinExistence type="predicted"/>
<dbReference type="GO" id="GO:0016540">
    <property type="term" value="P:protein autoprocessing"/>
    <property type="evidence" value="ECO:0007669"/>
    <property type="project" value="InterPro"/>
</dbReference>
<dbReference type="Gene3D" id="2.170.16.10">
    <property type="entry name" value="Hedgehog/Intein (Hint) domain"/>
    <property type="match status" value="1"/>
</dbReference>
<accession>A0A816GTC4</accession>
<dbReference type="PANTHER" id="PTHR11889">
    <property type="entry name" value="HEDGEHOG"/>
    <property type="match status" value="1"/>
</dbReference>
<feature type="non-terminal residue" evidence="3">
    <location>
        <position position="1"/>
    </location>
</feature>
<evidence type="ECO:0000256" key="1">
    <source>
        <dbReference type="SAM" id="Phobius"/>
    </source>
</evidence>
<keyword evidence="1" id="KW-0812">Transmembrane</keyword>
<protein>
    <recommendedName>
        <fullName evidence="2">Hedgehog protein Hint domain-containing protein</fullName>
    </recommendedName>
</protein>
<name>A0A816GTC4_ADIRI</name>
<dbReference type="AlphaFoldDB" id="A0A816GTC4"/>
<dbReference type="EMBL" id="CAJNOR010014523">
    <property type="protein sequence ID" value="CAF1678589.1"/>
    <property type="molecule type" value="Genomic_DNA"/>
</dbReference>
<comment type="caution">
    <text evidence="3">The sequence shown here is derived from an EMBL/GenBank/DDBJ whole genome shotgun (WGS) entry which is preliminary data.</text>
</comment>
<gene>
    <name evidence="3" type="ORF">XAT740_LOCUS60099</name>
</gene>
<feature type="transmembrane region" description="Helical" evidence="1">
    <location>
        <begin position="200"/>
        <end position="221"/>
    </location>
</feature>
<dbReference type="CDD" id="cd00081">
    <property type="entry name" value="Hint"/>
    <property type="match status" value="1"/>
</dbReference>
<keyword evidence="1" id="KW-0472">Membrane</keyword>
<dbReference type="InterPro" id="IPR036844">
    <property type="entry name" value="Hint_dom_sf"/>
</dbReference>
<evidence type="ECO:0000313" key="3">
    <source>
        <dbReference type="EMBL" id="CAF1678589.1"/>
    </source>
</evidence>
<dbReference type="InterPro" id="IPR001767">
    <property type="entry name" value="Hedgehog_Hint"/>
</dbReference>
<reference evidence="3" key="1">
    <citation type="submission" date="2021-02" db="EMBL/GenBank/DDBJ databases">
        <authorList>
            <person name="Nowell W R."/>
        </authorList>
    </citation>
    <scope>NUCLEOTIDE SEQUENCE</scope>
</reference>
<dbReference type="PANTHER" id="PTHR11889:SF31">
    <property type="entry name" value="PROTEIN HEDGEHOG"/>
    <property type="match status" value="1"/>
</dbReference>